<dbReference type="Pfam" id="PF13185">
    <property type="entry name" value="GAF_2"/>
    <property type="match status" value="1"/>
</dbReference>
<dbReference type="Proteomes" id="UP000325787">
    <property type="component" value="Chromosome"/>
</dbReference>
<keyword evidence="4" id="KW-1185">Reference proteome</keyword>
<dbReference type="Gene3D" id="3.30.450.20">
    <property type="entry name" value="PAS domain"/>
    <property type="match status" value="1"/>
</dbReference>
<dbReference type="EMBL" id="CP034550">
    <property type="protein sequence ID" value="QFZ18767.1"/>
    <property type="molecule type" value="Genomic_DNA"/>
</dbReference>
<protein>
    <submittedName>
        <fullName evidence="3">GAF domain-containing protein</fullName>
    </submittedName>
</protein>
<evidence type="ECO:0000256" key="1">
    <source>
        <dbReference type="SAM" id="Coils"/>
    </source>
</evidence>
<sequence length="439" mass="47071">MTAASDQHPFTAESAADEDLRALFGQSIAVFASLAGPAHVVETANPAFLATIGEHRARTGVPLAELMPELAGQGFIALLDEVYRTGEPYTGRDVRVVLDTGPHAREAFFDFTYEPRRDGRGDVVGIRVIGVETTQVKHAQHLMAEHRALLEQIARQAPLAEVLDGMARCIEDLAPREVLVSVLLADPDGRHLRHGAAPSLPDFYNQAIDGIATGEGVGSCGTAAHRREPVVVTDIATDPFWDDFRDLAEQAGVAACWSTPILARDGSLLGTFAMYHRTPRAPQELDLALARVFAGTAALAIERHHTEQARRDAEVRAEQAHAELTRAMRAEQKLRAEAEQRAAAAAELADRMRAAAAAQAAVPHPEQCRLGGADGCTEPAELKVADAWGDAAWGCHAHAEEALLTVRSAFIANEELGGLAAYLNRRPARARHTGGPHTG</sequence>
<keyword evidence="1" id="KW-0175">Coiled coil</keyword>
<dbReference type="Gene3D" id="3.30.450.40">
    <property type="match status" value="1"/>
</dbReference>
<dbReference type="SMART" id="SM00065">
    <property type="entry name" value="GAF"/>
    <property type="match status" value="1"/>
</dbReference>
<dbReference type="RefSeq" id="WP_051765730.1">
    <property type="nucleotide sequence ID" value="NZ_CP034550.1"/>
</dbReference>
<proteinExistence type="predicted"/>
<dbReference type="SUPFAM" id="SSF55785">
    <property type="entry name" value="PYP-like sensor domain (PAS domain)"/>
    <property type="match status" value="1"/>
</dbReference>
<evidence type="ECO:0000259" key="2">
    <source>
        <dbReference type="SMART" id="SM00065"/>
    </source>
</evidence>
<dbReference type="SUPFAM" id="SSF55781">
    <property type="entry name" value="GAF domain-like"/>
    <property type="match status" value="1"/>
</dbReference>
<dbReference type="Pfam" id="PF08448">
    <property type="entry name" value="PAS_4"/>
    <property type="match status" value="1"/>
</dbReference>
<dbReference type="InterPro" id="IPR029016">
    <property type="entry name" value="GAF-like_dom_sf"/>
</dbReference>
<feature type="coiled-coil region" evidence="1">
    <location>
        <begin position="310"/>
        <end position="355"/>
    </location>
</feature>
<evidence type="ECO:0000313" key="3">
    <source>
        <dbReference type="EMBL" id="QFZ18767.1"/>
    </source>
</evidence>
<feature type="domain" description="GAF" evidence="2">
    <location>
        <begin position="154"/>
        <end position="311"/>
    </location>
</feature>
<name>A0A5Q0GXH8_SACSY</name>
<reference evidence="4" key="1">
    <citation type="journal article" date="2021" name="Curr. Microbiol.">
        <title>Complete genome of nocamycin-producing strain Saccharothrix syringae NRRL B-16468 reveals the biosynthetic potential for secondary metabolites.</title>
        <authorList>
            <person name="Mo X."/>
            <person name="Yang S."/>
        </authorList>
    </citation>
    <scope>NUCLEOTIDE SEQUENCE [LARGE SCALE GENOMIC DNA]</scope>
    <source>
        <strain evidence="4">ATCC 51364 / DSM 43886 / JCM 6844 / KCTC 9398 / NBRC 14523 / NRRL B-16468 / INA 2240</strain>
    </source>
</reference>
<dbReference type="AlphaFoldDB" id="A0A5Q0GXH8"/>
<dbReference type="OrthoDB" id="340764at2"/>
<dbReference type="InterPro" id="IPR013656">
    <property type="entry name" value="PAS_4"/>
</dbReference>
<dbReference type="KEGG" id="ssyi:EKG83_16080"/>
<dbReference type="InterPro" id="IPR035965">
    <property type="entry name" value="PAS-like_dom_sf"/>
</dbReference>
<gene>
    <name evidence="3" type="ORF">EKG83_16080</name>
</gene>
<accession>A0A5Q0GXH8</accession>
<organism evidence="3 4">
    <name type="scientific">Saccharothrix syringae</name>
    <name type="common">Nocardiopsis syringae</name>
    <dbReference type="NCBI Taxonomy" id="103733"/>
    <lineage>
        <taxon>Bacteria</taxon>
        <taxon>Bacillati</taxon>
        <taxon>Actinomycetota</taxon>
        <taxon>Actinomycetes</taxon>
        <taxon>Pseudonocardiales</taxon>
        <taxon>Pseudonocardiaceae</taxon>
        <taxon>Saccharothrix</taxon>
    </lineage>
</organism>
<dbReference type="InterPro" id="IPR003018">
    <property type="entry name" value="GAF"/>
</dbReference>
<evidence type="ECO:0000313" key="4">
    <source>
        <dbReference type="Proteomes" id="UP000325787"/>
    </source>
</evidence>